<organism evidence="3 4">
    <name type="scientific">Paenibacillus lentus</name>
    <dbReference type="NCBI Taxonomy" id="1338368"/>
    <lineage>
        <taxon>Bacteria</taxon>
        <taxon>Bacillati</taxon>
        <taxon>Bacillota</taxon>
        <taxon>Bacilli</taxon>
        <taxon>Bacillales</taxon>
        <taxon>Paenibacillaceae</taxon>
        <taxon>Paenibacillus</taxon>
    </lineage>
</organism>
<evidence type="ECO:0000256" key="1">
    <source>
        <dbReference type="SAM" id="Coils"/>
    </source>
</evidence>
<feature type="coiled-coil region" evidence="1">
    <location>
        <begin position="1"/>
        <end position="28"/>
    </location>
</feature>
<sequence>MSRIDLELAELKERVACLEEQVSLYQQAPKRGSYIRWFLTGFLTIAGLMVLGLFLLGIIQFIAW</sequence>
<name>A0A3Q8S5V5_9BACL</name>
<protein>
    <submittedName>
        <fullName evidence="3">Uncharacterized protein</fullName>
    </submittedName>
</protein>
<feature type="transmembrane region" description="Helical" evidence="2">
    <location>
        <begin position="37"/>
        <end position="63"/>
    </location>
</feature>
<accession>A0A3Q8S5V5</accession>
<keyword evidence="4" id="KW-1185">Reference proteome</keyword>
<dbReference type="EMBL" id="CP034248">
    <property type="protein sequence ID" value="AZK47685.1"/>
    <property type="molecule type" value="Genomic_DNA"/>
</dbReference>
<evidence type="ECO:0000313" key="3">
    <source>
        <dbReference type="EMBL" id="AZK47685.1"/>
    </source>
</evidence>
<evidence type="ECO:0000256" key="2">
    <source>
        <dbReference type="SAM" id="Phobius"/>
    </source>
</evidence>
<dbReference type="Proteomes" id="UP000273145">
    <property type="component" value="Chromosome"/>
</dbReference>
<dbReference type="AlphaFoldDB" id="A0A3Q8S5V5"/>
<keyword evidence="2" id="KW-0812">Transmembrane</keyword>
<reference evidence="3 4" key="1">
    <citation type="submission" date="2018-11" db="EMBL/GenBank/DDBJ databases">
        <title>Genome sequencing of Paenibacillus lentus DSM25539(T).</title>
        <authorList>
            <person name="Kook J.-K."/>
            <person name="Park S.-N."/>
            <person name="Lim Y.K."/>
        </authorList>
    </citation>
    <scope>NUCLEOTIDE SEQUENCE [LARGE SCALE GENOMIC DNA]</scope>
    <source>
        <strain evidence="3 4">DSM 25539</strain>
    </source>
</reference>
<keyword evidence="1" id="KW-0175">Coiled coil</keyword>
<evidence type="ECO:0000313" key="4">
    <source>
        <dbReference type="Proteomes" id="UP000273145"/>
    </source>
</evidence>
<dbReference type="KEGG" id="plen:EIM92_17275"/>
<gene>
    <name evidence="3" type="ORF">EIM92_17275</name>
</gene>
<dbReference type="OrthoDB" id="2665068at2"/>
<keyword evidence="2" id="KW-0472">Membrane</keyword>
<dbReference type="RefSeq" id="WP_125083753.1">
    <property type="nucleotide sequence ID" value="NZ_CP034248.1"/>
</dbReference>
<proteinExistence type="predicted"/>
<keyword evidence="2" id="KW-1133">Transmembrane helix</keyword>